<feature type="compositionally biased region" description="Acidic residues" evidence="4">
    <location>
        <begin position="19"/>
        <end position="28"/>
    </location>
</feature>
<keyword evidence="2" id="KW-0804">Transcription</keyword>
<feature type="compositionally biased region" description="Basic residues" evidence="4">
    <location>
        <begin position="649"/>
        <end position="662"/>
    </location>
</feature>
<dbReference type="InterPro" id="IPR052416">
    <property type="entry name" value="GTF3C_component"/>
</dbReference>
<organism evidence="5 6">
    <name type="scientific">Cephalotrichum gorgonifer</name>
    <dbReference type="NCBI Taxonomy" id="2041049"/>
    <lineage>
        <taxon>Eukaryota</taxon>
        <taxon>Fungi</taxon>
        <taxon>Dikarya</taxon>
        <taxon>Ascomycota</taxon>
        <taxon>Pezizomycotina</taxon>
        <taxon>Sordariomycetes</taxon>
        <taxon>Hypocreomycetidae</taxon>
        <taxon>Microascales</taxon>
        <taxon>Microascaceae</taxon>
        <taxon>Cephalotrichum</taxon>
    </lineage>
</organism>
<evidence type="ECO:0000313" key="5">
    <source>
        <dbReference type="EMBL" id="SPO04036.1"/>
    </source>
</evidence>
<comment type="subcellular location">
    <subcellularLocation>
        <location evidence="1">Nucleus</location>
    </subcellularLocation>
</comment>
<proteinExistence type="predicted"/>
<protein>
    <recommendedName>
        <fullName evidence="7">WD40 domain-containing protein</fullName>
    </recommendedName>
</protein>
<reference evidence="5" key="1">
    <citation type="submission" date="2018-03" db="EMBL/GenBank/DDBJ databases">
        <authorList>
            <person name="Guldener U."/>
        </authorList>
    </citation>
    <scope>NUCLEOTIDE SEQUENCE</scope>
</reference>
<feature type="compositionally biased region" description="Basic residues" evidence="4">
    <location>
        <begin position="1"/>
        <end position="11"/>
    </location>
</feature>
<evidence type="ECO:0000313" key="6">
    <source>
        <dbReference type="Proteomes" id="UP001187682"/>
    </source>
</evidence>
<dbReference type="PANTHER" id="PTHR15052:SF2">
    <property type="entry name" value="GENERAL TRANSCRIPTION FACTOR 3C POLYPEPTIDE 2"/>
    <property type="match status" value="1"/>
</dbReference>
<dbReference type="GO" id="GO:0005634">
    <property type="term" value="C:nucleus"/>
    <property type="evidence" value="ECO:0007669"/>
    <property type="project" value="UniProtKB-SubCell"/>
</dbReference>
<feature type="compositionally biased region" description="Acidic residues" evidence="4">
    <location>
        <begin position="63"/>
        <end position="82"/>
    </location>
</feature>
<evidence type="ECO:0008006" key="7">
    <source>
        <dbReference type="Google" id="ProtNLM"/>
    </source>
</evidence>
<dbReference type="GO" id="GO:0006383">
    <property type="term" value="P:transcription by RNA polymerase III"/>
    <property type="evidence" value="ECO:0007669"/>
    <property type="project" value="TreeGrafter"/>
</dbReference>
<evidence type="ECO:0000256" key="4">
    <source>
        <dbReference type="SAM" id="MobiDB-lite"/>
    </source>
</evidence>
<feature type="region of interest" description="Disordered" evidence="4">
    <location>
        <begin position="636"/>
        <end position="675"/>
    </location>
</feature>
<dbReference type="SUPFAM" id="SSF50978">
    <property type="entry name" value="WD40 repeat-like"/>
    <property type="match status" value="1"/>
</dbReference>
<sequence length="744" mass="82468">MAPRRSGRQRKTIVQSFDFDIDGDEEEEAPKPKPSPRRKSKKAAEADPPFESIEVAASGSEVASDDDPPVDAAEFEQDDESASDAASVASGTRRRAFPGRDKQRLGGNTDPNEIEPYPFSKKTTRAYEGPLKRQRKTPYILEYMYGPKEAHTQLACGMLNRWYMLDVMPGRAVDDETGPMATPWVKEGFEAAQAGGWRRWMEGYRAEAYLPQRQSLVEVSPWDVQDYLPKPAGDLAVLLGPYGDQDEVIFRKGEAKAIALDEQDIPIPDGHDEPSEPRGWVFDVGGLVPSLAWAPQSESGPQYLALCVVPHADQEHPAPMEREPYKGSRRHGMIQLRRFTGRKTEFGEMVPSGEVPVLVRTLCFDWGRARRVKWCPVPSTDPSVLGLLGILTGDGHVRVLEIQRPRDDERETYVRVDEAMFTLSIDNEQGIEATAFAWANTNRIVIGYTDGSVALWSLYPRLLLSRHPLHPTYIIDVATGYPSRPYLVTSVPICGLPTLVDLACPSYETTGFVRTSITTQPHLLQWNDHLQGFLSCYPSGAAIETAISFMHHRYFPHVRRVADLPGQLTSLASGYSHPFLLVGLKDGSVWACNAAKKLFAMRTDRPMKQKMFEHEYRPVGGQSGLRGAVRIIQGWEPEQNASKAEPKPRRAKAAKKVGRGKKTKTEPLDGGDPMDVDGEEVVVAAEDDAEGKASSALINHEPLTRIMVMEWNPNLECGCWAAVAAASGIVRVMDVGVAPDIEKD</sequence>
<feature type="region of interest" description="Disordered" evidence="4">
    <location>
        <begin position="1"/>
        <end position="118"/>
    </location>
</feature>
<dbReference type="PANTHER" id="PTHR15052">
    <property type="entry name" value="RNA POLYMERASE III TRANSCRIPTION INITIATION FACTOR COMPLEX SUBUNIT"/>
    <property type="match status" value="1"/>
</dbReference>
<evidence type="ECO:0000256" key="3">
    <source>
        <dbReference type="ARBA" id="ARBA00023242"/>
    </source>
</evidence>
<name>A0AAE8SWQ6_9PEZI</name>
<comment type="caution">
    <text evidence="5">The sequence shown here is derived from an EMBL/GenBank/DDBJ whole genome shotgun (WGS) entry which is preliminary data.</text>
</comment>
<accession>A0AAE8SWQ6</accession>
<dbReference type="GO" id="GO:0000127">
    <property type="term" value="C:transcription factor TFIIIC complex"/>
    <property type="evidence" value="ECO:0007669"/>
    <property type="project" value="TreeGrafter"/>
</dbReference>
<dbReference type="EMBL" id="ONZQ02000009">
    <property type="protein sequence ID" value="SPO04036.1"/>
    <property type="molecule type" value="Genomic_DNA"/>
</dbReference>
<evidence type="ECO:0000256" key="1">
    <source>
        <dbReference type="ARBA" id="ARBA00004123"/>
    </source>
</evidence>
<dbReference type="Proteomes" id="UP001187682">
    <property type="component" value="Unassembled WGS sequence"/>
</dbReference>
<gene>
    <name evidence="5" type="ORF">DNG_06719</name>
</gene>
<keyword evidence="3" id="KW-0539">Nucleus</keyword>
<evidence type="ECO:0000256" key="2">
    <source>
        <dbReference type="ARBA" id="ARBA00023163"/>
    </source>
</evidence>
<dbReference type="InterPro" id="IPR036322">
    <property type="entry name" value="WD40_repeat_dom_sf"/>
</dbReference>
<dbReference type="AlphaFoldDB" id="A0AAE8SWQ6"/>
<keyword evidence="6" id="KW-1185">Reference proteome</keyword>